<evidence type="ECO:0000313" key="2">
    <source>
        <dbReference type="Proteomes" id="UP000537126"/>
    </source>
</evidence>
<dbReference type="PANTHER" id="PTHR35866:SF1">
    <property type="entry name" value="YKGJ FAMILY CYSTEINE CLUSTER PROTEIN"/>
    <property type="match status" value="1"/>
</dbReference>
<dbReference type="PANTHER" id="PTHR35866">
    <property type="entry name" value="PUTATIVE-RELATED"/>
    <property type="match status" value="1"/>
</dbReference>
<dbReference type="AlphaFoldDB" id="A0A846MRI6"/>
<comment type="caution">
    <text evidence="1">The sequence shown here is derived from an EMBL/GenBank/DDBJ whole genome shotgun (WGS) entry which is preliminary data.</text>
</comment>
<dbReference type="InterPro" id="IPR005358">
    <property type="entry name" value="Puta_zinc/iron-chelating_dom"/>
</dbReference>
<dbReference type="RefSeq" id="WP_166919644.1">
    <property type="nucleotide sequence ID" value="NZ_JAASRN010000002.1"/>
</dbReference>
<name>A0A846MRI6_9BACT</name>
<dbReference type="Pfam" id="PF03692">
    <property type="entry name" value="CxxCxxCC"/>
    <property type="match status" value="1"/>
</dbReference>
<keyword evidence="2" id="KW-1185">Reference proteome</keyword>
<proteinExistence type="predicted"/>
<dbReference type="EMBL" id="JAASRN010000002">
    <property type="protein sequence ID" value="NIK74196.1"/>
    <property type="molecule type" value="Genomic_DNA"/>
</dbReference>
<dbReference type="Proteomes" id="UP000537126">
    <property type="component" value="Unassembled WGS sequence"/>
</dbReference>
<protein>
    <recommendedName>
        <fullName evidence="3">YkgJ family cysteine cluster protein</fullName>
    </recommendedName>
</protein>
<evidence type="ECO:0000313" key="1">
    <source>
        <dbReference type="EMBL" id="NIK74196.1"/>
    </source>
</evidence>
<evidence type="ECO:0008006" key="3">
    <source>
        <dbReference type="Google" id="ProtNLM"/>
    </source>
</evidence>
<accession>A0A846MRI6</accession>
<sequence>MQVETLKTETKKAFKRLLQQKNRQRHIEQLAAELHQQVFATTDCLSCANCCRSIPPIVTGNDARRIAKYLGMKERDFVDAYLRMDEDGDQVMKTTPCPFLDEQNYCRIYEVRPKACAEYPHTDMRDFCKHASLHLRNAQWCPAAARIVNQIVEQCL</sequence>
<organism evidence="1 2">
    <name type="scientific">Thermonema lapsum</name>
    <dbReference type="NCBI Taxonomy" id="28195"/>
    <lineage>
        <taxon>Bacteria</taxon>
        <taxon>Pseudomonadati</taxon>
        <taxon>Bacteroidota</taxon>
        <taxon>Cytophagia</taxon>
        <taxon>Cytophagales</taxon>
        <taxon>Thermonemataceae</taxon>
        <taxon>Thermonema</taxon>
    </lineage>
</organism>
<reference evidence="1 2" key="1">
    <citation type="submission" date="2020-03" db="EMBL/GenBank/DDBJ databases">
        <title>Genomic Encyclopedia of Type Strains, Phase IV (KMG-IV): sequencing the most valuable type-strain genomes for metagenomic binning, comparative biology and taxonomic classification.</title>
        <authorList>
            <person name="Goeker M."/>
        </authorList>
    </citation>
    <scope>NUCLEOTIDE SEQUENCE [LARGE SCALE GENOMIC DNA]</scope>
    <source>
        <strain evidence="1 2">DSM 5718</strain>
    </source>
</reference>
<gene>
    <name evidence="1" type="ORF">FHS56_001709</name>
</gene>